<evidence type="ECO:0000313" key="9">
    <source>
        <dbReference type="Proteomes" id="UP001055712"/>
    </source>
</evidence>
<name>A0A9D4YY24_CHLVU</name>
<dbReference type="Proteomes" id="UP001055712">
    <property type="component" value="Unassembled WGS sequence"/>
</dbReference>
<feature type="domain" description="TLC" evidence="7">
    <location>
        <begin position="53"/>
        <end position="264"/>
    </location>
</feature>
<evidence type="ECO:0000256" key="3">
    <source>
        <dbReference type="ARBA" id="ARBA00022989"/>
    </source>
</evidence>
<accession>A0A9D4YY24</accession>
<keyword evidence="4 5" id="KW-0472">Membrane</keyword>
<dbReference type="InterPro" id="IPR006634">
    <property type="entry name" value="TLC-dom"/>
</dbReference>
<evidence type="ECO:0000256" key="1">
    <source>
        <dbReference type="ARBA" id="ARBA00004141"/>
    </source>
</evidence>
<feature type="transmembrane region" description="Helical" evidence="6">
    <location>
        <begin position="235"/>
        <end position="260"/>
    </location>
</feature>
<dbReference type="AlphaFoldDB" id="A0A9D4YY24"/>
<dbReference type="InterPro" id="IPR050846">
    <property type="entry name" value="TLCD"/>
</dbReference>
<comment type="caution">
    <text evidence="8">The sequence shown here is derived from an EMBL/GenBank/DDBJ whole genome shotgun (WGS) entry which is preliminary data.</text>
</comment>
<feature type="transmembrane region" description="Helical" evidence="6">
    <location>
        <begin position="66"/>
        <end position="88"/>
    </location>
</feature>
<dbReference type="SMART" id="SM00724">
    <property type="entry name" value="TLC"/>
    <property type="match status" value="1"/>
</dbReference>
<dbReference type="PANTHER" id="PTHR13439">
    <property type="entry name" value="CT120 PROTEIN"/>
    <property type="match status" value="1"/>
</dbReference>
<dbReference type="PROSITE" id="PS50922">
    <property type="entry name" value="TLC"/>
    <property type="match status" value="1"/>
</dbReference>
<sequence length="272" mass="30367">MLHQLLERWGLDKDLDEPIERVGAFALAMLLLDFFIAYGPFGGLSLRVFNQDEPGTPAARRFLSQLAAKVVGILFLAAVFPIAFHVLLDPELRDGAHFTDISHASQRMVEVASGYFVYDLIICLMKLNDNGFAFLIHAVVCFTVFTVAAFKGVLHYYGAAFLMWELSTPLMYARWLMLKAGWAHTDAFLYISIAFMAVFFACRNVWGPIMTLAFWRDSALQLASASPVLPPAAIWTIRVMCIALNLLNAYWFGQMVLIAVKGSRGQPKTKAS</sequence>
<keyword evidence="2 5" id="KW-0812">Transmembrane</keyword>
<dbReference type="PANTHER" id="PTHR13439:SF0">
    <property type="entry name" value="TOPOISOMERASE I DAMAGE AFFECTED PROTEIN 4"/>
    <property type="match status" value="1"/>
</dbReference>
<reference evidence="8" key="2">
    <citation type="submission" date="2020-11" db="EMBL/GenBank/DDBJ databases">
        <authorList>
            <person name="Cecchin M."/>
            <person name="Marcolungo L."/>
            <person name="Rossato M."/>
            <person name="Girolomoni L."/>
            <person name="Cosentino E."/>
            <person name="Cuine S."/>
            <person name="Li-Beisson Y."/>
            <person name="Delledonne M."/>
            <person name="Ballottari M."/>
        </authorList>
    </citation>
    <scope>NUCLEOTIDE SEQUENCE</scope>
    <source>
        <strain evidence="8">211/11P</strain>
        <tissue evidence="8">Whole cell</tissue>
    </source>
</reference>
<evidence type="ECO:0000256" key="6">
    <source>
        <dbReference type="SAM" id="Phobius"/>
    </source>
</evidence>
<keyword evidence="9" id="KW-1185">Reference proteome</keyword>
<evidence type="ECO:0000256" key="4">
    <source>
        <dbReference type="ARBA" id="ARBA00023136"/>
    </source>
</evidence>
<evidence type="ECO:0000256" key="5">
    <source>
        <dbReference type="PROSITE-ProRule" id="PRU00205"/>
    </source>
</evidence>
<feature type="transmembrane region" description="Helical" evidence="6">
    <location>
        <begin position="156"/>
        <end position="175"/>
    </location>
</feature>
<dbReference type="GO" id="GO:0055088">
    <property type="term" value="P:lipid homeostasis"/>
    <property type="evidence" value="ECO:0007669"/>
    <property type="project" value="TreeGrafter"/>
</dbReference>
<protein>
    <recommendedName>
        <fullName evidence="7">TLC domain-containing protein</fullName>
    </recommendedName>
</protein>
<feature type="transmembrane region" description="Helical" evidence="6">
    <location>
        <begin position="132"/>
        <end position="150"/>
    </location>
</feature>
<gene>
    <name evidence="8" type="ORF">D9Q98_004574</name>
</gene>
<evidence type="ECO:0000259" key="7">
    <source>
        <dbReference type="PROSITE" id="PS50922"/>
    </source>
</evidence>
<reference evidence="8" key="1">
    <citation type="journal article" date="2019" name="Plant J.">
        <title>Chlorella vulgaris genome assembly and annotation reveals the molecular basis for metabolic acclimation to high light conditions.</title>
        <authorList>
            <person name="Cecchin M."/>
            <person name="Marcolungo L."/>
            <person name="Rossato M."/>
            <person name="Girolomoni L."/>
            <person name="Cosentino E."/>
            <person name="Cuine S."/>
            <person name="Li-Beisson Y."/>
            <person name="Delledonne M."/>
            <person name="Ballottari M."/>
        </authorList>
    </citation>
    <scope>NUCLEOTIDE SEQUENCE</scope>
    <source>
        <strain evidence="8">211/11P</strain>
    </source>
</reference>
<evidence type="ECO:0000313" key="8">
    <source>
        <dbReference type="EMBL" id="KAI3431524.1"/>
    </source>
</evidence>
<feature type="transmembrane region" description="Helical" evidence="6">
    <location>
        <begin position="108"/>
        <end position="125"/>
    </location>
</feature>
<keyword evidence="3 6" id="KW-1133">Transmembrane helix</keyword>
<dbReference type="Pfam" id="PF03798">
    <property type="entry name" value="TRAM_LAG1_CLN8"/>
    <property type="match status" value="1"/>
</dbReference>
<organism evidence="8 9">
    <name type="scientific">Chlorella vulgaris</name>
    <name type="common">Green alga</name>
    <dbReference type="NCBI Taxonomy" id="3077"/>
    <lineage>
        <taxon>Eukaryota</taxon>
        <taxon>Viridiplantae</taxon>
        <taxon>Chlorophyta</taxon>
        <taxon>core chlorophytes</taxon>
        <taxon>Trebouxiophyceae</taxon>
        <taxon>Chlorellales</taxon>
        <taxon>Chlorellaceae</taxon>
        <taxon>Chlorella clade</taxon>
        <taxon>Chlorella</taxon>
    </lineage>
</organism>
<dbReference type="OrthoDB" id="10266980at2759"/>
<dbReference type="GO" id="GO:0016020">
    <property type="term" value="C:membrane"/>
    <property type="evidence" value="ECO:0007669"/>
    <property type="project" value="UniProtKB-SubCell"/>
</dbReference>
<dbReference type="GO" id="GO:0005783">
    <property type="term" value="C:endoplasmic reticulum"/>
    <property type="evidence" value="ECO:0007669"/>
    <property type="project" value="TreeGrafter"/>
</dbReference>
<feature type="transmembrane region" description="Helical" evidence="6">
    <location>
        <begin position="187"/>
        <end position="215"/>
    </location>
</feature>
<dbReference type="EMBL" id="SIDB01000006">
    <property type="protein sequence ID" value="KAI3431524.1"/>
    <property type="molecule type" value="Genomic_DNA"/>
</dbReference>
<comment type="subcellular location">
    <subcellularLocation>
        <location evidence="1">Membrane</location>
        <topology evidence="1">Multi-pass membrane protein</topology>
    </subcellularLocation>
</comment>
<proteinExistence type="predicted"/>
<evidence type="ECO:0000256" key="2">
    <source>
        <dbReference type="ARBA" id="ARBA00022692"/>
    </source>
</evidence>
<feature type="transmembrane region" description="Helical" evidence="6">
    <location>
        <begin position="22"/>
        <end position="46"/>
    </location>
</feature>